<keyword evidence="1" id="KW-0472">Membrane</keyword>
<proteinExistence type="predicted"/>
<protein>
    <submittedName>
        <fullName evidence="2">Uncharacterized protein</fullName>
    </submittedName>
</protein>
<dbReference type="EMBL" id="CABVIB010000016">
    <property type="protein sequence ID" value="VVO10073.1"/>
    <property type="molecule type" value="Genomic_DNA"/>
</dbReference>
<sequence>MLASRVGWTVHRVCWSCPLDNCPIMLHASLLANAEILPQARQGSYFFNRIGQKQSIGGLVGATSSEAFMSIFLFFSTPPIVALLAISQRNDHEYPIRYSRRPHR</sequence>
<dbReference type="Proteomes" id="UP000326018">
    <property type="component" value="Unassembled WGS sequence"/>
</dbReference>
<gene>
    <name evidence="2" type="ORF">PS712_03385</name>
</gene>
<keyword evidence="1" id="KW-1133">Transmembrane helix</keyword>
<evidence type="ECO:0000256" key="1">
    <source>
        <dbReference type="SAM" id="Phobius"/>
    </source>
</evidence>
<evidence type="ECO:0000313" key="3">
    <source>
        <dbReference type="Proteomes" id="UP000326018"/>
    </source>
</evidence>
<organism evidence="2 3">
    <name type="scientific">Pseudomonas fluorescens</name>
    <dbReference type="NCBI Taxonomy" id="294"/>
    <lineage>
        <taxon>Bacteria</taxon>
        <taxon>Pseudomonadati</taxon>
        <taxon>Pseudomonadota</taxon>
        <taxon>Gammaproteobacteria</taxon>
        <taxon>Pseudomonadales</taxon>
        <taxon>Pseudomonadaceae</taxon>
        <taxon>Pseudomonas</taxon>
    </lineage>
</organism>
<keyword evidence="1" id="KW-0812">Transmembrane</keyword>
<accession>A0A5E7CYF7</accession>
<evidence type="ECO:0000313" key="2">
    <source>
        <dbReference type="EMBL" id="VVO10073.1"/>
    </source>
</evidence>
<feature type="transmembrane region" description="Helical" evidence="1">
    <location>
        <begin position="67"/>
        <end position="87"/>
    </location>
</feature>
<name>A0A5E7CYF7_PSEFL</name>
<reference evidence="2 3" key="1">
    <citation type="submission" date="2019-09" db="EMBL/GenBank/DDBJ databases">
        <authorList>
            <person name="Chandra G."/>
            <person name="Truman W A."/>
        </authorList>
    </citation>
    <scope>NUCLEOTIDE SEQUENCE [LARGE SCALE GENOMIC DNA]</scope>
    <source>
        <strain evidence="2">PS712</strain>
    </source>
</reference>
<dbReference type="AlphaFoldDB" id="A0A5E7CYF7"/>